<proteinExistence type="predicted"/>
<dbReference type="EMBL" id="GBXM01013933">
    <property type="protein sequence ID" value="JAH94644.1"/>
    <property type="molecule type" value="Transcribed_RNA"/>
</dbReference>
<dbReference type="AlphaFoldDB" id="A0A0E9WWA1"/>
<protein>
    <submittedName>
        <fullName evidence="1">Uncharacterized protein</fullName>
    </submittedName>
</protein>
<sequence length="72" mass="8213">MRENCTFRKGLSCFFSVRHAVGHAPLSPPRGVIMKRSRGVFQETKNNKWPSVIHSNCMQENPSHFNAAVERT</sequence>
<name>A0A0E9WWA1_ANGAN</name>
<organism evidence="1">
    <name type="scientific">Anguilla anguilla</name>
    <name type="common">European freshwater eel</name>
    <name type="synonym">Muraena anguilla</name>
    <dbReference type="NCBI Taxonomy" id="7936"/>
    <lineage>
        <taxon>Eukaryota</taxon>
        <taxon>Metazoa</taxon>
        <taxon>Chordata</taxon>
        <taxon>Craniata</taxon>
        <taxon>Vertebrata</taxon>
        <taxon>Euteleostomi</taxon>
        <taxon>Actinopterygii</taxon>
        <taxon>Neopterygii</taxon>
        <taxon>Teleostei</taxon>
        <taxon>Anguilliformes</taxon>
        <taxon>Anguillidae</taxon>
        <taxon>Anguilla</taxon>
    </lineage>
</organism>
<reference evidence="1" key="2">
    <citation type="journal article" date="2015" name="Fish Shellfish Immunol.">
        <title>Early steps in the European eel (Anguilla anguilla)-Vibrio vulnificus interaction in the gills: Role of the RtxA13 toxin.</title>
        <authorList>
            <person name="Callol A."/>
            <person name="Pajuelo D."/>
            <person name="Ebbesson L."/>
            <person name="Teles M."/>
            <person name="MacKenzie S."/>
            <person name="Amaro C."/>
        </authorList>
    </citation>
    <scope>NUCLEOTIDE SEQUENCE</scope>
</reference>
<evidence type="ECO:0000313" key="1">
    <source>
        <dbReference type="EMBL" id="JAH94644.1"/>
    </source>
</evidence>
<reference evidence="1" key="1">
    <citation type="submission" date="2014-11" db="EMBL/GenBank/DDBJ databases">
        <authorList>
            <person name="Amaro Gonzalez C."/>
        </authorList>
    </citation>
    <scope>NUCLEOTIDE SEQUENCE</scope>
</reference>
<accession>A0A0E9WWA1</accession>